<reference evidence="1 2" key="1">
    <citation type="submission" date="2018-05" db="EMBL/GenBank/DDBJ databases">
        <title>Flavobacterium sp. MEBiC07310.</title>
        <authorList>
            <person name="Baek K."/>
        </authorList>
    </citation>
    <scope>NUCLEOTIDE SEQUENCE [LARGE SCALE GENOMIC DNA]</scope>
    <source>
        <strain evidence="1 2">MEBiC07310</strain>
    </source>
</reference>
<keyword evidence="2" id="KW-1185">Reference proteome</keyword>
<sequence length="229" mass="26600">MKYTLNYIFSFIALILVTQINAQDSIKTYPQRYGLRIGVDLHRLSKSFYDSNYKGLELVGDYRLTNKFYIAGEIGNEEKTVDDDRFNFTTNGSYFKIGFDYNAYENWLDMENMIYTGMRVGISTFSHTLDSYKIYDPLNYYGENIVTPGQKFDGLSASWIEVIGGIKAELFNNVFLGFSVRLNYLVSNKKPDNFDNLFIPGYNRTYEGKFGAGFNYTLSYFIPIYKKKK</sequence>
<accession>A0A2U8QWR8</accession>
<protein>
    <recommendedName>
        <fullName evidence="3">Outer membrane protein beta-barrel domain-containing protein</fullName>
    </recommendedName>
</protein>
<dbReference type="InterPro" id="IPR046111">
    <property type="entry name" value="DUF6048"/>
</dbReference>
<dbReference type="Proteomes" id="UP000245429">
    <property type="component" value="Chromosome"/>
</dbReference>
<dbReference type="AlphaFoldDB" id="A0A2U8QWR8"/>
<evidence type="ECO:0000313" key="1">
    <source>
        <dbReference type="EMBL" id="AWM14499.1"/>
    </source>
</evidence>
<dbReference type="OrthoDB" id="1199048at2"/>
<dbReference type="RefSeq" id="WP_109569858.1">
    <property type="nucleotide sequence ID" value="NZ_CP029463.1"/>
</dbReference>
<proteinExistence type="predicted"/>
<evidence type="ECO:0000313" key="2">
    <source>
        <dbReference type="Proteomes" id="UP000245429"/>
    </source>
</evidence>
<evidence type="ECO:0008006" key="3">
    <source>
        <dbReference type="Google" id="ProtNLM"/>
    </source>
</evidence>
<dbReference type="Pfam" id="PF19515">
    <property type="entry name" value="DUF6048"/>
    <property type="match status" value="1"/>
</dbReference>
<gene>
    <name evidence="1" type="ORF">DI487_11955</name>
</gene>
<dbReference type="KEGG" id="fse:DI487_11955"/>
<dbReference type="EMBL" id="CP029463">
    <property type="protein sequence ID" value="AWM14499.1"/>
    <property type="molecule type" value="Genomic_DNA"/>
</dbReference>
<name>A0A2U8QWR8_9FLAO</name>
<organism evidence="1 2">
    <name type="scientific">Flavobacterium sediminis</name>
    <dbReference type="NCBI Taxonomy" id="2201181"/>
    <lineage>
        <taxon>Bacteria</taxon>
        <taxon>Pseudomonadati</taxon>
        <taxon>Bacteroidota</taxon>
        <taxon>Flavobacteriia</taxon>
        <taxon>Flavobacteriales</taxon>
        <taxon>Flavobacteriaceae</taxon>
        <taxon>Flavobacterium</taxon>
    </lineage>
</organism>